<feature type="domain" description="MOSC" evidence="1">
    <location>
        <begin position="8"/>
        <end position="133"/>
    </location>
</feature>
<dbReference type="PROSITE" id="PS51340">
    <property type="entry name" value="MOSC"/>
    <property type="match status" value="1"/>
</dbReference>
<gene>
    <name evidence="2" type="ORF">FR932_15350</name>
</gene>
<dbReference type="InterPro" id="IPR005302">
    <property type="entry name" value="MoCF_Sase_C"/>
</dbReference>
<reference evidence="2 3" key="1">
    <citation type="submission" date="2019-09" db="EMBL/GenBank/DDBJ databases">
        <title>Hybrid Assembly of the complete Genome of the Deep-Sea Bacterium Moritella marina from long Nanopore and Illumina reads.</title>
        <authorList>
            <person name="Magin S."/>
            <person name="Georgoulis A."/>
            <person name="Papadimitriou K."/>
            <person name="Iliakis G."/>
            <person name="Vorgias C.E."/>
        </authorList>
    </citation>
    <scope>NUCLEOTIDE SEQUENCE [LARGE SCALE GENOMIC DNA]</scope>
    <source>
        <strain evidence="2 3">MP-1</strain>
    </source>
</reference>
<evidence type="ECO:0000313" key="3">
    <source>
        <dbReference type="Proteomes" id="UP000327424"/>
    </source>
</evidence>
<dbReference type="RefSeq" id="WP_019442318.1">
    <property type="nucleotide sequence ID" value="NZ_ALOE01000029.1"/>
</dbReference>
<sequence length="199" mass="22701">MIEKLFIKSSSQETSMTVKEKLIISSKGIHGHNDCHKWRQVLILPRSVLEEFGLEPGQLKENILIDDDFDIHALPSGSVIQAGSAKIRLTFHCEPCVKIKHLVSTRKITFKRGYLGQCLNEGVIECGDEIKIIDERHESIPYLLADRIKWYLDGIEGKIMVSDLVLNIGLSKSYCRAIPNIIRNRDDIDKSKIIYKKNK</sequence>
<accession>A0A5J6WQ93</accession>
<dbReference type="OrthoDB" id="9786134at2"/>
<dbReference type="AlphaFoldDB" id="A0A5J6WQ93"/>
<dbReference type="Gene3D" id="2.40.33.20">
    <property type="entry name" value="PK beta-barrel domain-like"/>
    <property type="match status" value="1"/>
</dbReference>
<dbReference type="InterPro" id="IPR011037">
    <property type="entry name" value="Pyrv_Knase-like_insert_dom_sf"/>
</dbReference>
<dbReference type="Proteomes" id="UP000327424">
    <property type="component" value="Chromosome"/>
</dbReference>
<dbReference type="EMBL" id="CP044399">
    <property type="protein sequence ID" value="QFI39130.1"/>
    <property type="molecule type" value="Genomic_DNA"/>
</dbReference>
<dbReference type="GO" id="GO:0030151">
    <property type="term" value="F:molybdenum ion binding"/>
    <property type="evidence" value="ECO:0007669"/>
    <property type="project" value="InterPro"/>
</dbReference>
<dbReference type="SUPFAM" id="SSF50800">
    <property type="entry name" value="PK beta-barrel domain-like"/>
    <property type="match status" value="1"/>
</dbReference>
<dbReference type="GO" id="GO:0030170">
    <property type="term" value="F:pyridoxal phosphate binding"/>
    <property type="evidence" value="ECO:0007669"/>
    <property type="project" value="InterPro"/>
</dbReference>
<organism evidence="2 3">
    <name type="scientific">Moritella marina ATCC 15381</name>
    <dbReference type="NCBI Taxonomy" id="1202962"/>
    <lineage>
        <taxon>Bacteria</taxon>
        <taxon>Pseudomonadati</taxon>
        <taxon>Pseudomonadota</taxon>
        <taxon>Gammaproteobacteria</taxon>
        <taxon>Alteromonadales</taxon>
        <taxon>Moritellaceae</taxon>
        <taxon>Moritella</taxon>
    </lineage>
</organism>
<name>A0A5J6WQ93_MORMI</name>
<dbReference type="Pfam" id="PF03473">
    <property type="entry name" value="MOSC"/>
    <property type="match status" value="1"/>
</dbReference>
<evidence type="ECO:0000313" key="2">
    <source>
        <dbReference type="EMBL" id="QFI39130.1"/>
    </source>
</evidence>
<evidence type="ECO:0000259" key="1">
    <source>
        <dbReference type="PROSITE" id="PS51340"/>
    </source>
</evidence>
<protein>
    <submittedName>
        <fullName evidence="2">MOSC domain-containing protein</fullName>
    </submittedName>
</protein>
<dbReference type="GO" id="GO:0003824">
    <property type="term" value="F:catalytic activity"/>
    <property type="evidence" value="ECO:0007669"/>
    <property type="project" value="InterPro"/>
</dbReference>
<keyword evidence="3" id="KW-1185">Reference proteome</keyword>
<dbReference type="KEGG" id="mmaa:FR932_15350"/>
<proteinExistence type="predicted"/>